<protein>
    <submittedName>
        <fullName evidence="2">Uncharacterized protein</fullName>
    </submittedName>
</protein>
<evidence type="ECO:0000313" key="2">
    <source>
        <dbReference type="EMBL" id="MPL92167.1"/>
    </source>
</evidence>
<name>A0A644VLP4_9ZZZZ</name>
<accession>A0A644VLP4</accession>
<gene>
    <name evidence="2" type="ORF">SDC9_38264</name>
</gene>
<sequence>MGVLEQNLDRRPQVRACAIAYVRGNPVGTCCEQPMREDRHPYRFSDLQFRLPQFLLTSMEPQKAHAGLPCGEHGGGDAWLARAEGYRPPARSALARRKVGIPPGRRLRLAIGVAGGSAPSNVTMMCEAPYSVGVCMFATSDCGQYYISCTKRRITLKPESGIERTVSQHQKETPARRKPAGGVSTA</sequence>
<dbReference type="EMBL" id="VSSQ01000349">
    <property type="protein sequence ID" value="MPL92167.1"/>
    <property type="molecule type" value="Genomic_DNA"/>
</dbReference>
<comment type="caution">
    <text evidence="2">The sequence shown here is derived from an EMBL/GenBank/DDBJ whole genome shotgun (WGS) entry which is preliminary data.</text>
</comment>
<dbReference type="AlphaFoldDB" id="A0A644VLP4"/>
<organism evidence="2">
    <name type="scientific">bioreactor metagenome</name>
    <dbReference type="NCBI Taxonomy" id="1076179"/>
    <lineage>
        <taxon>unclassified sequences</taxon>
        <taxon>metagenomes</taxon>
        <taxon>ecological metagenomes</taxon>
    </lineage>
</organism>
<evidence type="ECO:0000256" key="1">
    <source>
        <dbReference type="SAM" id="MobiDB-lite"/>
    </source>
</evidence>
<reference evidence="2" key="1">
    <citation type="submission" date="2019-08" db="EMBL/GenBank/DDBJ databases">
        <authorList>
            <person name="Kucharzyk K."/>
            <person name="Murdoch R.W."/>
            <person name="Higgins S."/>
            <person name="Loffler F."/>
        </authorList>
    </citation>
    <scope>NUCLEOTIDE SEQUENCE</scope>
</reference>
<feature type="region of interest" description="Disordered" evidence="1">
    <location>
        <begin position="160"/>
        <end position="186"/>
    </location>
</feature>
<proteinExistence type="predicted"/>